<reference evidence="2" key="1">
    <citation type="journal article" date="2014" name="Int. J. Syst. Evol. Microbiol.">
        <title>Complete genome of a new Firmicutes species belonging to the dominant human colonic microbiota ('Ruminococcus bicirculans') reveals two chromosomes and a selective capacity to utilize plant glucans.</title>
        <authorList>
            <consortium name="NISC Comparative Sequencing Program"/>
            <person name="Wegmann U."/>
            <person name="Louis P."/>
            <person name="Goesmann A."/>
            <person name="Henrissat B."/>
            <person name="Duncan S.H."/>
            <person name="Flint H.J."/>
        </authorList>
    </citation>
    <scope>NUCLEOTIDE SEQUENCE</scope>
    <source>
        <strain evidence="2">NBRC 109915</strain>
    </source>
</reference>
<dbReference type="PANTHER" id="PTHR43236">
    <property type="entry name" value="ANTITOXIN HIGA1"/>
    <property type="match status" value="1"/>
</dbReference>
<dbReference type="Pfam" id="PF06114">
    <property type="entry name" value="Peptidase_M78"/>
    <property type="match status" value="1"/>
</dbReference>
<dbReference type="Gene3D" id="1.10.10.2910">
    <property type="match status" value="1"/>
</dbReference>
<accession>A0ABQ5VNZ7</accession>
<organism evidence="2 3">
    <name type="scientific">Sulfitobacter pacificus</name>
    <dbReference type="NCBI Taxonomy" id="1499314"/>
    <lineage>
        <taxon>Bacteria</taxon>
        <taxon>Pseudomonadati</taxon>
        <taxon>Pseudomonadota</taxon>
        <taxon>Alphaproteobacteria</taxon>
        <taxon>Rhodobacterales</taxon>
        <taxon>Roseobacteraceae</taxon>
        <taxon>Sulfitobacter</taxon>
    </lineage>
</organism>
<proteinExistence type="predicted"/>
<evidence type="ECO:0000313" key="3">
    <source>
        <dbReference type="Proteomes" id="UP001161388"/>
    </source>
</evidence>
<gene>
    <name evidence="2" type="ORF">GCM10007927_36950</name>
</gene>
<dbReference type="InterPro" id="IPR052345">
    <property type="entry name" value="Rad_response_metalloprotease"/>
</dbReference>
<reference evidence="2" key="2">
    <citation type="submission" date="2023-01" db="EMBL/GenBank/DDBJ databases">
        <title>Draft genome sequence of Sulfitobacter pacificus strain NBRC 109915.</title>
        <authorList>
            <person name="Sun Q."/>
            <person name="Mori K."/>
        </authorList>
    </citation>
    <scope>NUCLEOTIDE SEQUENCE</scope>
    <source>
        <strain evidence="2">NBRC 109915</strain>
    </source>
</reference>
<dbReference type="InterPro" id="IPR010359">
    <property type="entry name" value="IrrE_HExxH"/>
</dbReference>
<dbReference type="Proteomes" id="UP001161388">
    <property type="component" value="Unassembled WGS sequence"/>
</dbReference>
<sequence length="306" mass="34580">MIVPQKKLSQAIKQSNQITLMLDQVLGSDRFDRGPVDIANLALEFSSHTAPESPIREVLELDIPGCMGALVYGESKPRQWTIVSHTGQSDGRKAYTLGHEFGHYVLHRKLIDEDESFDGGIWCDESSVLRREGVDIEQEADEFAANLLMPLHDFRRQISAKTVPSFDDLSTIAKRYGVSLTAATLRWLEYTETRALLVVSNEGYAHWAKTSKAALKTGHFIKTRNTMYELPASASAVTQDFRQETADGISQPAGVWFDEPVVEMCITSKRYEQEMTLLHLPRKEPVHHADEIEEDAFDKLSEPFRR</sequence>
<keyword evidence="3" id="KW-1185">Reference proteome</keyword>
<feature type="domain" description="IrrE N-terminal-like" evidence="1">
    <location>
        <begin position="59"/>
        <end position="187"/>
    </location>
</feature>
<evidence type="ECO:0000259" key="1">
    <source>
        <dbReference type="Pfam" id="PF06114"/>
    </source>
</evidence>
<name>A0ABQ5VNZ7_9RHOB</name>
<protein>
    <recommendedName>
        <fullName evidence="1">IrrE N-terminal-like domain-containing protein</fullName>
    </recommendedName>
</protein>
<dbReference type="EMBL" id="BSNL01000004">
    <property type="protein sequence ID" value="GLQ28892.1"/>
    <property type="molecule type" value="Genomic_DNA"/>
</dbReference>
<dbReference type="RefSeq" id="WP_284375928.1">
    <property type="nucleotide sequence ID" value="NZ_BSNL01000004.1"/>
</dbReference>
<evidence type="ECO:0000313" key="2">
    <source>
        <dbReference type="EMBL" id="GLQ28892.1"/>
    </source>
</evidence>
<comment type="caution">
    <text evidence="2">The sequence shown here is derived from an EMBL/GenBank/DDBJ whole genome shotgun (WGS) entry which is preliminary data.</text>
</comment>
<dbReference type="PANTHER" id="PTHR43236:SF2">
    <property type="entry name" value="BLL0069 PROTEIN"/>
    <property type="match status" value="1"/>
</dbReference>